<dbReference type="Proteomes" id="UP000324550">
    <property type="component" value="Unassembled WGS sequence"/>
</dbReference>
<dbReference type="PROSITE" id="PS51257">
    <property type="entry name" value="PROKAR_LIPOPROTEIN"/>
    <property type="match status" value="1"/>
</dbReference>
<organism evidence="1 2">
    <name type="scientific">Formosa maritima</name>
    <dbReference type="NCBI Taxonomy" id="2592046"/>
    <lineage>
        <taxon>Bacteria</taxon>
        <taxon>Pseudomonadati</taxon>
        <taxon>Bacteroidota</taxon>
        <taxon>Flavobacteriia</taxon>
        <taxon>Flavobacteriales</taxon>
        <taxon>Flavobacteriaceae</taxon>
        <taxon>Formosa</taxon>
    </lineage>
</organism>
<evidence type="ECO:0000313" key="2">
    <source>
        <dbReference type="Proteomes" id="UP000324550"/>
    </source>
</evidence>
<dbReference type="RefSeq" id="WP_148456954.1">
    <property type="nucleotide sequence ID" value="NZ_VSFC01000062.1"/>
</dbReference>
<dbReference type="AlphaFoldDB" id="A0A5D0G0M7"/>
<dbReference type="OrthoDB" id="1440104at2"/>
<dbReference type="EMBL" id="VSFC01000062">
    <property type="protein sequence ID" value="TYA52181.1"/>
    <property type="molecule type" value="Genomic_DNA"/>
</dbReference>
<evidence type="ECO:0000313" key="1">
    <source>
        <dbReference type="EMBL" id="TYA52181.1"/>
    </source>
</evidence>
<accession>A0A5D0G0M7</accession>
<sequence length="130" mass="15241">MKFNGLLLIITLLFFSCSDVTENIIENAIPDPETLEVGIKNNTNYRFTRTEIITNNSTYVYQIVEQESYSEFFEMAYIYSEVEIKIQTNNGYFSFTPSHYIEDTKVTKGLYYFEVNISNNETVSLTRKKF</sequence>
<keyword evidence="2" id="KW-1185">Reference proteome</keyword>
<reference evidence="1 2" key="1">
    <citation type="submission" date="2019-08" db="EMBL/GenBank/DDBJ databases">
        <title>Formosa sediminis sp. nov., isolated from marine sediment.</title>
        <authorList>
            <person name="Cao W.R."/>
        </authorList>
    </citation>
    <scope>NUCLEOTIDE SEQUENCE [LARGE SCALE GENOMIC DNA]</scope>
    <source>
        <strain evidence="1 2">1494</strain>
    </source>
</reference>
<comment type="caution">
    <text evidence="1">The sequence shown here is derived from an EMBL/GenBank/DDBJ whole genome shotgun (WGS) entry which is preliminary data.</text>
</comment>
<proteinExistence type="predicted"/>
<name>A0A5D0G0M7_9FLAO</name>
<protein>
    <submittedName>
        <fullName evidence="1">Uncharacterized protein</fullName>
    </submittedName>
</protein>
<gene>
    <name evidence="1" type="ORF">FVF61_12600</name>
</gene>